<dbReference type="RefSeq" id="WP_160611133.1">
    <property type="nucleotide sequence ID" value="NZ_WTZA01000001.1"/>
</dbReference>
<dbReference type="Pfam" id="PF13579">
    <property type="entry name" value="Glyco_trans_4_4"/>
    <property type="match status" value="1"/>
</dbReference>
<keyword evidence="2" id="KW-0808">Transferase</keyword>
<dbReference type="InterPro" id="IPR028098">
    <property type="entry name" value="Glyco_trans_4-like_N"/>
</dbReference>
<reference evidence="2 3" key="1">
    <citation type="submission" date="2019-12" db="EMBL/GenBank/DDBJ databases">
        <title>Genomic-based taxomic classification of the family Erythrobacteraceae.</title>
        <authorList>
            <person name="Xu L."/>
        </authorList>
    </citation>
    <scope>NUCLEOTIDE SEQUENCE [LARGE SCALE GENOMIC DNA]</scope>
    <source>
        <strain evidence="2 3">100921-2</strain>
    </source>
</reference>
<comment type="caution">
    <text evidence="2">The sequence shown here is derived from an EMBL/GenBank/DDBJ whole genome shotgun (WGS) entry which is preliminary data.</text>
</comment>
<dbReference type="GO" id="GO:0016757">
    <property type="term" value="F:glycosyltransferase activity"/>
    <property type="evidence" value="ECO:0007669"/>
    <property type="project" value="UniProtKB-ARBA"/>
</dbReference>
<dbReference type="CDD" id="cd03801">
    <property type="entry name" value="GT4_PimA-like"/>
    <property type="match status" value="1"/>
</dbReference>
<dbReference type="OrthoDB" id="5490290at2"/>
<name>A0A6I4TG78_9SPHN</name>
<feature type="domain" description="Glycosyltransferase subfamily 4-like N-terminal" evidence="1">
    <location>
        <begin position="38"/>
        <end position="167"/>
    </location>
</feature>
<evidence type="ECO:0000313" key="2">
    <source>
        <dbReference type="EMBL" id="MXO75498.1"/>
    </source>
</evidence>
<dbReference type="EMBL" id="WTZA01000001">
    <property type="protein sequence ID" value="MXO75498.1"/>
    <property type="molecule type" value="Genomic_DNA"/>
</dbReference>
<dbReference type="PANTHER" id="PTHR12526">
    <property type="entry name" value="GLYCOSYLTRANSFERASE"/>
    <property type="match status" value="1"/>
</dbReference>
<organism evidence="2 3">
    <name type="scientific">Tsuneonella aeria</name>
    <dbReference type="NCBI Taxonomy" id="1837929"/>
    <lineage>
        <taxon>Bacteria</taxon>
        <taxon>Pseudomonadati</taxon>
        <taxon>Pseudomonadota</taxon>
        <taxon>Alphaproteobacteria</taxon>
        <taxon>Sphingomonadales</taxon>
        <taxon>Erythrobacteraceae</taxon>
        <taxon>Tsuneonella</taxon>
    </lineage>
</organism>
<dbReference type="SUPFAM" id="SSF53756">
    <property type="entry name" value="UDP-Glycosyltransferase/glycogen phosphorylase"/>
    <property type="match status" value="1"/>
</dbReference>
<sequence length="387" mass="41218">MTGRDRLDLPVVVVVALQTGKAANGGIASIGEIVRGMHGYRPVVVTNRESPAVARWRDAGVDIRIVPEDASRGITNAPFATLRTYWRYFRAVRAVLTETGARIVHANDPLAFQLCLPAVRTIAGVRLALNIRDTIGPDRPPPAARYRRVFGMADHIFFLSADMLARWAAIVPGIEAKSSVTYSIVDPARFAPAPPPLETPPVVLVSGVVCAKKGQRELLQVVAPILAAAGIESWLVGDFEPDVDDYAAECRTLAAPMGDAVRFLGHRRDIAALYARASVVCVASRYEGLMRTMIEAMACARPVVSTDVASAREMLLQPGLEAGAVFPVGCSREMAAEIAALCADPARAAVLGANGAAIASRTFRADDVVGAYEDAYDAMTGRKAARG</sequence>
<dbReference type="Pfam" id="PF13692">
    <property type="entry name" value="Glyco_trans_1_4"/>
    <property type="match status" value="1"/>
</dbReference>
<dbReference type="AlphaFoldDB" id="A0A6I4TG78"/>
<evidence type="ECO:0000313" key="3">
    <source>
        <dbReference type="Proteomes" id="UP000439522"/>
    </source>
</evidence>
<proteinExistence type="predicted"/>
<gene>
    <name evidence="2" type="ORF">GRI40_09750</name>
</gene>
<dbReference type="Proteomes" id="UP000439522">
    <property type="component" value="Unassembled WGS sequence"/>
</dbReference>
<protein>
    <submittedName>
        <fullName evidence="2">Glycosyltransferase</fullName>
    </submittedName>
</protein>
<keyword evidence="3" id="KW-1185">Reference proteome</keyword>
<dbReference type="Gene3D" id="3.40.50.2000">
    <property type="entry name" value="Glycogen Phosphorylase B"/>
    <property type="match status" value="2"/>
</dbReference>
<accession>A0A6I4TG78</accession>
<evidence type="ECO:0000259" key="1">
    <source>
        <dbReference type="Pfam" id="PF13579"/>
    </source>
</evidence>